<feature type="chain" id="PRO_5045957053" evidence="1">
    <location>
        <begin position="26"/>
        <end position="595"/>
    </location>
</feature>
<reference evidence="2 3" key="1">
    <citation type="submission" date="2021-08" db="EMBL/GenBank/DDBJ databases">
        <title>Comparative Genomics Analysis of the Genus Qipengyuania Reveals Extensive Genetic Diversity and Metabolic Versatility, Including the Description of Fifteen Novel Species.</title>
        <authorList>
            <person name="Liu Y."/>
        </authorList>
    </citation>
    <scope>NUCLEOTIDE SEQUENCE [LARGE SCALE GENOMIC DNA]</scope>
    <source>
        <strain evidence="2 3">GH25</strain>
    </source>
</reference>
<dbReference type="Pfam" id="PF05960">
    <property type="entry name" value="DUF885"/>
    <property type="match status" value="1"/>
</dbReference>
<gene>
    <name evidence="2" type="ORF">K3177_00360</name>
</gene>
<dbReference type="RefSeq" id="WP_221596262.1">
    <property type="nucleotide sequence ID" value="NZ_JAIGNQ010000001.1"/>
</dbReference>
<organism evidence="2 3">
    <name type="scientific">Qipengyuania pacifica</name>
    <dbReference type="NCBI Taxonomy" id="2860199"/>
    <lineage>
        <taxon>Bacteria</taxon>
        <taxon>Pseudomonadati</taxon>
        <taxon>Pseudomonadota</taxon>
        <taxon>Alphaproteobacteria</taxon>
        <taxon>Sphingomonadales</taxon>
        <taxon>Erythrobacteraceae</taxon>
        <taxon>Qipengyuania</taxon>
    </lineage>
</organism>
<dbReference type="InterPro" id="IPR010281">
    <property type="entry name" value="DUF885"/>
</dbReference>
<evidence type="ECO:0000313" key="3">
    <source>
        <dbReference type="Proteomes" id="UP000776651"/>
    </source>
</evidence>
<feature type="signal peptide" evidence="1">
    <location>
        <begin position="1"/>
        <end position="25"/>
    </location>
</feature>
<evidence type="ECO:0000256" key="1">
    <source>
        <dbReference type="SAM" id="SignalP"/>
    </source>
</evidence>
<comment type="caution">
    <text evidence="2">The sequence shown here is derived from an EMBL/GenBank/DDBJ whole genome shotgun (WGS) entry which is preliminary data.</text>
</comment>
<dbReference type="EMBL" id="JAIGNQ010000001">
    <property type="protein sequence ID" value="MBX7486956.1"/>
    <property type="molecule type" value="Genomic_DNA"/>
</dbReference>
<dbReference type="Proteomes" id="UP000776651">
    <property type="component" value="Unassembled WGS sequence"/>
</dbReference>
<dbReference type="PANTHER" id="PTHR33361">
    <property type="entry name" value="GLR0591 PROTEIN"/>
    <property type="match status" value="1"/>
</dbReference>
<evidence type="ECO:0000313" key="2">
    <source>
        <dbReference type="EMBL" id="MBX7486956.1"/>
    </source>
</evidence>
<protein>
    <submittedName>
        <fullName evidence="2">DUF885 domain-containing protein</fullName>
    </submittedName>
</protein>
<keyword evidence="1" id="KW-0732">Signal</keyword>
<dbReference type="PANTHER" id="PTHR33361:SF16">
    <property type="entry name" value="DUF885 DOMAIN-CONTAINING PROTEIN"/>
    <property type="match status" value="1"/>
</dbReference>
<keyword evidence="3" id="KW-1185">Reference proteome</keyword>
<name>A0ABS7JAH1_9SPHN</name>
<accession>A0ABS7JAH1</accession>
<proteinExistence type="predicted"/>
<sequence>MSRNFSRLASAIAIACATVSVPAFAQDHSGHHAGMSASEHDAAKLHALFERSEAEALDRNPITAFFRGDFSDADKLGDFSPASYAEERAAAEANLAELATVDRDALSETDRIAYDVFEYTQQRTLAMTSPEILPTVLALPIDHFRGMHVFYPRFSAPGALMPYDTVEDYENNFSRHREMAKIVDQAIARFKTGAASGITLPRMSVELMIEQLDLQLDAPIEESPYWSPVANFPDSISQAEQERLTKEHREVLTGTLMPAFKKLRNYLANEYLPQARTSIAATDNPGGEAYYAYRIEDNTTLPLTAQQVHDTGLAEVARINAAIEEAKAEAAGRTGETYTSKADLQAAWYDVAERVDPLMNQLFLRIPKTELRIEPYEPYREKFNLAASYMAGKADGSRPGTFYFSGYNVAERKLGTSIALYMHEGNPGHHFQSMFAIENEELPEFMRYGGFTAFSEGWGLYAESLGYELGLYDDPVDRLAALQGGELLRAVRLVVDTGMHALGWSRDQAIEYMVANGQPRDFAESETARYIVMPAQALAYKTGELKIKELRAKAQAALGENFDVRRFHEQVLNTGDMPLPVLESKIDAWIAGGGQ</sequence>